<reference evidence="4" key="2">
    <citation type="submission" date="2020-11" db="EMBL/GenBank/DDBJ databases">
        <authorList>
            <person name="McCartney M.A."/>
            <person name="Auch B."/>
            <person name="Kono T."/>
            <person name="Mallez S."/>
            <person name="Becker A."/>
            <person name="Gohl D.M."/>
            <person name="Silverstein K.A.T."/>
            <person name="Koren S."/>
            <person name="Bechman K.B."/>
            <person name="Herman A."/>
            <person name="Abrahante J.E."/>
            <person name="Garbe J."/>
        </authorList>
    </citation>
    <scope>NUCLEOTIDE SEQUENCE</scope>
    <source>
        <strain evidence="4">Duluth1</strain>
        <tissue evidence="4">Whole animal</tissue>
    </source>
</reference>
<dbReference type="Proteomes" id="UP000828390">
    <property type="component" value="Unassembled WGS sequence"/>
</dbReference>
<feature type="compositionally biased region" description="Polar residues" evidence="2">
    <location>
        <begin position="1001"/>
        <end position="1016"/>
    </location>
</feature>
<protein>
    <recommendedName>
        <fullName evidence="3">Ras-GEF domain-containing protein</fullName>
    </recommendedName>
</protein>
<feature type="domain" description="Ras-GEF" evidence="3">
    <location>
        <begin position="429"/>
        <end position="665"/>
    </location>
</feature>
<dbReference type="OrthoDB" id="6163150at2759"/>
<dbReference type="Gene3D" id="1.10.840.10">
    <property type="entry name" value="Ras guanine-nucleotide exchange factors catalytic domain"/>
    <property type="match status" value="1"/>
</dbReference>
<feature type="compositionally biased region" description="Polar residues" evidence="2">
    <location>
        <begin position="1045"/>
        <end position="1063"/>
    </location>
</feature>
<sequence>MPKSRAVEGSEFLEDRAQRFMKYGKSLMSSIMPNLQSAADGRSFPENRVRRFLAYRKFQGLDSSGVRVEGPFIQLDKHGYPYRQVFLAITFKEFIIIKQSVEEDDATQDSAAFAEITNLSMDHIIPLGFLKFFIIDDRAMRLTAFTFLDGLYHFEMCQLDFNTNTLWKQWREIILCIGGERCAISGFHSWTTSGIERGTISGIHGDHLRTSAANQTLFFYHHPFAFSQVNSVAVQTDGPIDPNEQSWPFNGTKGYYVQGNSRPTVLDSSSSSSVCTVNSSVCTVNSRTASLQTKRLAVLTSATNTNFVCTGVRRSHSAPNMLMHYEENTVNHLQHFRSCGDLAILRIVRKAARNEAEHDEDVDTSFQEAYEKARTSRVSASDFWKHAAHLAIGRKHVITNEGRFQKIAARSFALMNREQTRSVSLLAIQPSDVAEYLVFMSKTIFLAITEVDVHRYVTSNGKQVSNSIVDLSTYECMLVKLVTTETIEHILEQKGVTLIKFFIKICQILLFTHRDFPSVIGLLKGLSSLAVYHLRNTWANLLVQEPLSLSSLVAMLPLISPEHSCQAYCNRIQNCLYFGHSFIPWARHFLHHCVDTTSCRKSNNIFMQLQKITFDQKARLFYGTLSKMAVTSDPSGVTPQKLRGAEEMKFPSKTRVPIKQIAELKSDETCIDREDSTSDSSEEETLRSLNYTSTRAQSAVQAIDFYASLTAKNIITEVLTHIAFLESASESTLSKSPSDFQERLDVIHEFEEETEEEMLAFEQTYDETSKATLKSNATLGINPYTSTNKGEQQVNEVDNTRFRQHIPKELTSDPSLLRKDTSSYSIVQASSSITKGLKSIVSKKKPGFSKVKKKVNFRLKESTSGVTPQKLRGAEEMKFPSKTRVPIKQIAELKSDETCIDREDSTSDSSEEETRRSLNYTSTRAQSAVQAIDFYASSTAKNIITEVLTHIAFHENSSESTLSKSPSDDQERLDVIHEIEEETEEEMLALEQAYDETSKATLKSNDTFGKNPSTSTNKEEKQVNEVNNTRFRQPIPKEKNKIQKSKPQQNKSIENTSESNKSQKTVKKKGGVLRRIKKIFKRNKKMNKEYVSDLDSDIKDIQALIGSLKGHTLDEKPGSDAEENDTLSDIVSPEHRRMTVFGGAGRRQSLFEASIETGATEEEKNQAFEEMKSSKLSQIKRRGSIALDFLKGEDFNANSIKKYDLQSDKAEDGIFKTRIKSFEKMVPNQGNNSVVKVEKQTQQHKRRHSLNVVIENPVIDKGHETTKDNLETFSKLKLIVRGVQTTTRARTKACLNNIFATNARLSDFQMLHMSLRCE</sequence>
<evidence type="ECO:0000313" key="5">
    <source>
        <dbReference type="Proteomes" id="UP000828390"/>
    </source>
</evidence>
<gene>
    <name evidence="4" type="ORF">DPMN_001182</name>
</gene>
<reference evidence="4" key="1">
    <citation type="journal article" date="2019" name="bioRxiv">
        <title>The Genome of the Zebra Mussel, Dreissena polymorpha: A Resource for Invasive Species Research.</title>
        <authorList>
            <person name="McCartney M.A."/>
            <person name="Auch B."/>
            <person name="Kono T."/>
            <person name="Mallez S."/>
            <person name="Zhang Y."/>
            <person name="Obille A."/>
            <person name="Becker A."/>
            <person name="Abrahante J.E."/>
            <person name="Garbe J."/>
            <person name="Badalamenti J.P."/>
            <person name="Herman A."/>
            <person name="Mangelson H."/>
            <person name="Liachko I."/>
            <person name="Sullivan S."/>
            <person name="Sone E.D."/>
            <person name="Koren S."/>
            <person name="Silverstein K.A.T."/>
            <person name="Beckman K.B."/>
            <person name="Gohl D.M."/>
        </authorList>
    </citation>
    <scope>NUCLEOTIDE SEQUENCE</scope>
    <source>
        <strain evidence="4">Duluth1</strain>
        <tissue evidence="4">Whole animal</tissue>
    </source>
</reference>
<dbReference type="PROSITE" id="PS50009">
    <property type="entry name" value="RASGEF_CAT"/>
    <property type="match status" value="1"/>
</dbReference>
<accession>A0A9D4RQM8</accession>
<dbReference type="GO" id="GO:0007264">
    <property type="term" value="P:small GTPase-mediated signal transduction"/>
    <property type="evidence" value="ECO:0007669"/>
    <property type="project" value="InterPro"/>
</dbReference>
<dbReference type="Pfam" id="PF00617">
    <property type="entry name" value="RasGEF"/>
    <property type="match status" value="1"/>
</dbReference>
<feature type="region of interest" description="Disordered" evidence="2">
    <location>
        <begin position="1001"/>
        <end position="1070"/>
    </location>
</feature>
<feature type="region of interest" description="Disordered" evidence="2">
    <location>
        <begin position="898"/>
        <end position="922"/>
    </location>
</feature>
<dbReference type="SUPFAM" id="SSF48366">
    <property type="entry name" value="Ras GEF"/>
    <property type="match status" value="1"/>
</dbReference>
<name>A0A9D4RQM8_DREPO</name>
<comment type="caution">
    <text evidence="4">The sequence shown here is derived from an EMBL/GenBank/DDBJ whole genome shotgun (WGS) entry which is preliminary data.</text>
</comment>
<dbReference type="GO" id="GO:0005085">
    <property type="term" value="F:guanyl-nucleotide exchange factor activity"/>
    <property type="evidence" value="ECO:0007669"/>
    <property type="project" value="UniProtKB-KW"/>
</dbReference>
<evidence type="ECO:0000256" key="1">
    <source>
        <dbReference type="PROSITE-ProRule" id="PRU00168"/>
    </source>
</evidence>
<organism evidence="4 5">
    <name type="scientific">Dreissena polymorpha</name>
    <name type="common">Zebra mussel</name>
    <name type="synonym">Mytilus polymorpha</name>
    <dbReference type="NCBI Taxonomy" id="45954"/>
    <lineage>
        <taxon>Eukaryota</taxon>
        <taxon>Metazoa</taxon>
        <taxon>Spiralia</taxon>
        <taxon>Lophotrochozoa</taxon>
        <taxon>Mollusca</taxon>
        <taxon>Bivalvia</taxon>
        <taxon>Autobranchia</taxon>
        <taxon>Heteroconchia</taxon>
        <taxon>Euheterodonta</taxon>
        <taxon>Imparidentia</taxon>
        <taxon>Neoheterodontei</taxon>
        <taxon>Myida</taxon>
        <taxon>Dreissenoidea</taxon>
        <taxon>Dreissenidae</taxon>
        <taxon>Dreissena</taxon>
    </lineage>
</organism>
<dbReference type="InterPro" id="IPR036964">
    <property type="entry name" value="RASGEF_cat_dom_sf"/>
</dbReference>
<dbReference type="InterPro" id="IPR001895">
    <property type="entry name" value="RASGEF_cat_dom"/>
</dbReference>
<evidence type="ECO:0000256" key="2">
    <source>
        <dbReference type="SAM" id="MobiDB-lite"/>
    </source>
</evidence>
<proteinExistence type="predicted"/>
<keyword evidence="1" id="KW-0344">Guanine-nucleotide releasing factor</keyword>
<evidence type="ECO:0000259" key="3">
    <source>
        <dbReference type="PROSITE" id="PS50009"/>
    </source>
</evidence>
<dbReference type="EMBL" id="JAIWYP010000001">
    <property type="protein sequence ID" value="KAH3877319.1"/>
    <property type="molecule type" value="Genomic_DNA"/>
</dbReference>
<keyword evidence="5" id="KW-1185">Reference proteome</keyword>
<evidence type="ECO:0000313" key="4">
    <source>
        <dbReference type="EMBL" id="KAH3877319.1"/>
    </source>
</evidence>
<dbReference type="SMART" id="SM00147">
    <property type="entry name" value="RasGEF"/>
    <property type="match status" value="1"/>
</dbReference>
<dbReference type="InterPro" id="IPR023578">
    <property type="entry name" value="Ras_GEF_dom_sf"/>
</dbReference>